<sequence>VAAVGSEADGFVVGTELDLTLQYEEEWRDIIAAVRQHTDAPLTYAANWTDYQRVPFWDALDVIGIQAYFPITDNPDYHKEDIRQGWTVRMQEMGEYSERHNRQILFTELGYNQSHQAPIKPWAYKVDGEEARPIQAYCMRTALAAIAAEPRVVGALLWKWFPHPRPVGRNFQLATPPIKQIISEAWLSPR</sequence>
<evidence type="ECO:0008006" key="2">
    <source>
        <dbReference type="Google" id="ProtNLM"/>
    </source>
</evidence>
<evidence type="ECO:0000313" key="1">
    <source>
        <dbReference type="EMBL" id="SVD34897.1"/>
    </source>
</evidence>
<proteinExistence type="predicted"/>
<organism evidence="1">
    <name type="scientific">marine metagenome</name>
    <dbReference type="NCBI Taxonomy" id="408172"/>
    <lineage>
        <taxon>unclassified sequences</taxon>
        <taxon>metagenomes</taxon>
        <taxon>ecological metagenomes</taxon>
    </lineage>
</organism>
<name>A0A382ULF0_9ZZZZ</name>
<accession>A0A382ULF0</accession>
<gene>
    <name evidence="1" type="ORF">METZ01_LOCUS387751</name>
</gene>
<dbReference type="InterPro" id="IPR017853">
    <property type="entry name" value="GH"/>
</dbReference>
<dbReference type="EMBL" id="UINC01145024">
    <property type="protein sequence ID" value="SVD34897.1"/>
    <property type="molecule type" value="Genomic_DNA"/>
</dbReference>
<protein>
    <recommendedName>
        <fullName evidence="2">Asl1-like glycosyl hydrolase catalytic domain-containing protein</fullName>
    </recommendedName>
</protein>
<dbReference type="Pfam" id="PF22612">
    <property type="entry name" value="GH113"/>
    <property type="match status" value="1"/>
</dbReference>
<dbReference type="InterPro" id="IPR055151">
    <property type="entry name" value="GH113"/>
</dbReference>
<reference evidence="1" key="1">
    <citation type="submission" date="2018-05" db="EMBL/GenBank/DDBJ databases">
        <authorList>
            <person name="Lanie J.A."/>
            <person name="Ng W.-L."/>
            <person name="Kazmierczak K.M."/>
            <person name="Andrzejewski T.M."/>
            <person name="Davidsen T.M."/>
            <person name="Wayne K.J."/>
            <person name="Tettelin H."/>
            <person name="Glass J.I."/>
            <person name="Rusch D."/>
            <person name="Podicherti R."/>
            <person name="Tsui H.-C.T."/>
            <person name="Winkler M.E."/>
        </authorList>
    </citation>
    <scope>NUCLEOTIDE SEQUENCE</scope>
</reference>
<dbReference type="Gene3D" id="3.20.20.80">
    <property type="entry name" value="Glycosidases"/>
    <property type="match status" value="1"/>
</dbReference>
<dbReference type="AlphaFoldDB" id="A0A382ULF0"/>
<dbReference type="SUPFAM" id="SSF51445">
    <property type="entry name" value="(Trans)glycosidases"/>
    <property type="match status" value="1"/>
</dbReference>
<feature type="non-terminal residue" evidence="1">
    <location>
        <position position="1"/>
    </location>
</feature>